<gene>
    <name evidence="2" type="ORF">A2V54_00480</name>
</gene>
<accession>A0A1F4UI31</accession>
<evidence type="ECO:0000313" key="3">
    <source>
        <dbReference type="Proteomes" id="UP000176583"/>
    </source>
</evidence>
<protein>
    <recommendedName>
        <fullName evidence="1">Calcineurin-like phosphoesterase domain-containing protein</fullName>
    </recommendedName>
</protein>
<dbReference type="Pfam" id="PF00149">
    <property type="entry name" value="Metallophos"/>
    <property type="match status" value="1"/>
</dbReference>
<organism evidence="2 3">
    <name type="scientific">candidate division WWE3 bacterium RBG_19FT_COMBO_53_11</name>
    <dbReference type="NCBI Taxonomy" id="1802613"/>
    <lineage>
        <taxon>Bacteria</taxon>
        <taxon>Katanobacteria</taxon>
    </lineage>
</organism>
<dbReference type="STRING" id="1802613.A2V54_00480"/>
<proteinExistence type="predicted"/>
<name>A0A1F4UI31_UNCKA</name>
<evidence type="ECO:0000313" key="2">
    <source>
        <dbReference type="EMBL" id="OGC44628.1"/>
    </source>
</evidence>
<dbReference type="EMBL" id="MEUW01000013">
    <property type="protein sequence ID" value="OGC44628.1"/>
    <property type="molecule type" value="Genomic_DNA"/>
</dbReference>
<feature type="domain" description="Calcineurin-like phosphoesterase" evidence="1">
    <location>
        <begin position="4"/>
        <end position="285"/>
    </location>
</feature>
<dbReference type="SUPFAM" id="SSF56300">
    <property type="entry name" value="Metallo-dependent phosphatases"/>
    <property type="match status" value="1"/>
</dbReference>
<dbReference type="Gene3D" id="3.60.21.10">
    <property type="match status" value="1"/>
</dbReference>
<reference evidence="2 3" key="1">
    <citation type="journal article" date="2016" name="Nat. Commun.">
        <title>Thousands of microbial genomes shed light on interconnected biogeochemical processes in an aquifer system.</title>
        <authorList>
            <person name="Anantharaman K."/>
            <person name="Brown C.T."/>
            <person name="Hug L.A."/>
            <person name="Sharon I."/>
            <person name="Castelle C.J."/>
            <person name="Probst A.J."/>
            <person name="Thomas B.C."/>
            <person name="Singh A."/>
            <person name="Wilkins M.J."/>
            <person name="Karaoz U."/>
            <person name="Brodie E.L."/>
            <person name="Williams K.H."/>
            <person name="Hubbard S.S."/>
            <person name="Banfield J.F."/>
        </authorList>
    </citation>
    <scope>NUCLEOTIDE SEQUENCE [LARGE SCALE GENOMIC DNA]</scope>
</reference>
<evidence type="ECO:0000259" key="1">
    <source>
        <dbReference type="Pfam" id="PF00149"/>
    </source>
</evidence>
<dbReference type="GO" id="GO:0016787">
    <property type="term" value="F:hydrolase activity"/>
    <property type="evidence" value="ECO:0007669"/>
    <property type="project" value="InterPro"/>
</dbReference>
<dbReference type="InterPro" id="IPR004843">
    <property type="entry name" value="Calcineurin-like_PHP"/>
</dbReference>
<comment type="caution">
    <text evidence="2">The sequence shown here is derived from an EMBL/GenBank/DDBJ whole genome shotgun (WGS) entry which is preliminary data.</text>
</comment>
<dbReference type="Proteomes" id="UP000176583">
    <property type="component" value="Unassembled WGS sequence"/>
</dbReference>
<dbReference type="InterPro" id="IPR029052">
    <property type="entry name" value="Metallo-depent_PP-like"/>
</dbReference>
<dbReference type="AlphaFoldDB" id="A0A1F4UI31"/>
<sequence length="352" mass="40780">MKEIIVISDAHLSSSWDEIEKALPRDYEFLNPNYWFKKTVETVKNNQILVLNGDTVDYFLADYDGEGNASNWGIFNRTIKTCKGVVFLTLGNHDYHARPYNYSIYGLNHVHIPYKIRRQHKPKIGHHKFRFLKEWESMKVDFNWFNPLQNYKFEHFYTAKNGKELLVFLDSGPEALSIFKNWLNPGNWIPMIAGTAGRGLGPDQINFLQKTLETAPEREIIIFVHCPPLFLRGPFAEIPLSGSFLANLMRQAIIESKFVQNNMCFLESLVTSDKNILLVSGHTHTPANFLIDKEARSIRKTDIEQINDARYDKRYVKFISALPLGACDNPNRENGFLKIGERIEHKVLKRFP</sequence>